<name>A0A9P8LI92_9PEZI</name>
<feature type="domain" description="DUF7025" evidence="2">
    <location>
        <begin position="355"/>
        <end position="476"/>
    </location>
</feature>
<feature type="region of interest" description="Disordered" evidence="1">
    <location>
        <begin position="283"/>
        <end position="327"/>
    </location>
</feature>
<reference evidence="3" key="1">
    <citation type="submission" date="2021-03" db="EMBL/GenBank/DDBJ databases">
        <title>Comparative genomics and phylogenomic investigation of the class Geoglossomycetes provide insights into ecological specialization and systematics.</title>
        <authorList>
            <person name="Melie T."/>
            <person name="Pirro S."/>
            <person name="Miller A.N."/>
            <person name="Quandt A."/>
        </authorList>
    </citation>
    <scope>NUCLEOTIDE SEQUENCE</scope>
    <source>
        <strain evidence="3">CAQ_001_2017</strain>
    </source>
</reference>
<protein>
    <recommendedName>
        <fullName evidence="2">DUF7025 domain-containing protein</fullName>
    </recommendedName>
</protein>
<dbReference type="Proteomes" id="UP000750711">
    <property type="component" value="Unassembled WGS sequence"/>
</dbReference>
<keyword evidence="4" id="KW-1185">Reference proteome</keyword>
<feature type="region of interest" description="Disordered" evidence="1">
    <location>
        <begin position="22"/>
        <end position="59"/>
    </location>
</feature>
<evidence type="ECO:0000259" key="2">
    <source>
        <dbReference type="Pfam" id="PF22942"/>
    </source>
</evidence>
<feature type="compositionally biased region" description="Polar residues" evidence="1">
    <location>
        <begin position="47"/>
        <end position="57"/>
    </location>
</feature>
<comment type="caution">
    <text evidence="3">The sequence shown here is derived from an EMBL/GenBank/DDBJ whole genome shotgun (WGS) entry which is preliminary data.</text>
</comment>
<dbReference type="EMBL" id="JAGHQM010000042">
    <property type="protein sequence ID" value="KAH0566002.1"/>
    <property type="molecule type" value="Genomic_DNA"/>
</dbReference>
<dbReference type="AlphaFoldDB" id="A0A9P8LI92"/>
<dbReference type="PANTHER" id="PTHR46411">
    <property type="entry name" value="FAMILY ATPASE, PUTATIVE-RELATED"/>
    <property type="match status" value="1"/>
</dbReference>
<sequence length="713" mass="80391">MAEPEKPLTGYFDGMERAISASLPSSFSSENPNVSPERPLSADPPTLSRTSSQTVSSPPEVLMDIYSSKVNGQPEGDVLTPLTNIPSDDEVMSIKSRMKAADKHATQYAQYIKLLEDRMSSIEEKIQIFFKEPGPLEPQPKPMTSPAHLILDSAQLRWNDFKYSSRNGKFAIDILEGDPDLEHLSMPKRGGPHFSSKDYEYFASRPYQPYEVRSLFPERIRINSTIVTNILRKVTSLTIPHPPVILRPFKMLVHFEKQIRGYWRDLEEEWEGHMPPYADKACFKTTTPRAGQGNTSSGSEREVGGQSDIRQKRSIEPDNEEDTDRADIDSKAALRRLRILIGFMDEYVKQPAERLTSEKCPHIFFADLWHLFKPGEEVYCPPGDNPNGTHAFGLSQAYRILQTTGGRRYLVGKPMSKDTEDDLTLHHEKYSPLVVSCVYFDFDGKKFGPIKHTFSIREYKGKMPVRALPVYPLRFAENPEQLRQTLQDRGDSFIKLARVSHNHYEGLTLEPKEEIDSQVIIDFEVTLQNRPEWRPDFNMDYPAASDPRETTESASNGCADLNCCRNDYIFKDEALDSRLMSEFVESYPLLSDKARLWGLSDLGADDKRLLPGRVFAFVLRNRSWAALDINSVKKIPEKPDGFDQLVLKRGHKDLVKALVKTHSCGSRPAAFGAGAEHQVDLVKGKGKGLIILLHGAPGVGKTSTAGNSHKESS</sequence>
<gene>
    <name evidence="3" type="ORF">GP486_000593</name>
</gene>
<organism evidence="3 4">
    <name type="scientific">Trichoglossum hirsutum</name>
    <dbReference type="NCBI Taxonomy" id="265104"/>
    <lineage>
        <taxon>Eukaryota</taxon>
        <taxon>Fungi</taxon>
        <taxon>Dikarya</taxon>
        <taxon>Ascomycota</taxon>
        <taxon>Pezizomycotina</taxon>
        <taxon>Geoglossomycetes</taxon>
        <taxon>Geoglossales</taxon>
        <taxon>Geoglossaceae</taxon>
        <taxon>Trichoglossum</taxon>
    </lineage>
</organism>
<dbReference type="InterPro" id="IPR054289">
    <property type="entry name" value="DUF7025"/>
</dbReference>
<proteinExistence type="predicted"/>
<evidence type="ECO:0000256" key="1">
    <source>
        <dbReference type="SAM" id="MobiDB-lite"/>
    </source>
</evidence>
<feature type="compositionally biased region" description="Basic and acidic residues" evidence="1">
    <location>
        <begin position="299"/>
        <end position="316"/>
    </location>
</feature>
<dbReference type="Pfam" id="PF22942">
    <property type="entry name" value="DUF7025"/>
    <property type="match status" value="1"/>
</dbReference>
<dbReference type="PANTHER" id="PTHR46411:SF2">
    <property type="entry name" value="AAA+ ATPASE DOMAIN-CONTAINING PROTEIN"/>
    <property type="match status" value="1"/>
</dbReference>
<feature type="compositionally biased region" description="Polar residues" evidence="1">
    <location>
        <begin position="284"/>
        <end position="298"/>
    </location>
</feature>
<accession>A0A9P8LI92</accession>
<evidence type="ECO:0000313" key="4">
    <source>
        <dbReference type="Proteomes" id="UP000750711"/>
    </source>
</evidence>
<evidence type="ECO:0000313" key="3">
    <source>
        <dbReference type="EMBL" id="KAH0566002.1"/>
    </source>
</evidence>